<dbReference type="Proteomes" id="UP000015464">
    <property type="component" value="Unassembled WGS sequence"/>
</dbReference>
<dbReference type="PANTHER" id="PTHR44167:SF24">
    <property type="entry name" value="SERINE_THREONINE-PROTEIN KINASE CHK2"/>
    <property type="match status" value="1"/>
</dbReference>
<dbReference type="GO" id="GO:0044773">
    <property type="term" value="P:mitotic DNA damage checkpoint signaling"/>
    <property type="evidence" value="ECO:0007669"/>
    <property type="project" value="TreeGrafter"/>
</dbReference>
<evidence type="ECO:0000313" key="3">
    <source>
        <dbReference type="Proteomes" id="UP000015464"/>
    </source>
</evidence>
<dbReference type="InterPro" id="IPR008271">
    <property type="entry name" value="Ser/Thr_kinase_AS"/>
</dbReference>
<name>S9VTF9_SCHCR</name>
<dbReference type="PROSITE" id="PS50011">
    <property type="entry name" value="PROTEIN_KINASE_DOM"/>
    <property type="match status" value="1"/>
</dbReference>
<dbReference type="PROSITE" id="PS00108">
    <property type="entry name" value="PROTEIN_KINASE_ST"/>
    <property type="match status" value="1"/>
</dbReference>
<dbReference type="OMA" id="KESHIVQ"/>
<proteinExistence type="predicted"/>
<feature type="domain" description="Protein kinase" evidence="1">
    <location>
        <begin position="105"/>
        <end position="407"/>
    </location>
</feature>
<dbReference type="GeneID" id="25038540"/>
<dbReference type="GO" id="GO:0004674">
    <property type="term" value="F:protein serine/threonine kinase activity"/>
    <property type="evidence" value="ECO:0007669"/>
    <property type="project" value="TreeGrafter"/>
</dbReference>
<dbReference type="PANTHER" id="PTHR44167">
    <property type="entry name" value="OVARIAN-SPECIFIC SERINE/THREONINE-PROTEIN KINASE LOK-RELATED"/>
    <property type="match status" value="1"/>
</dbReference>
<gene>
    <name evidence="2" type="ORF">SPOG_04227</name>
</gene>
<dbReference type="Gene3D" id="1.10.510.10">
    <property type="entry name" value="Transferase(Phosphotransferase) domain 1"/>
    <property type="match status" value="1"/>
</dbReference>
<evidence type="ECO:0000313" key="2">
    <source>
        <dbReference type="EMBL" id="EPY49424.1"/>
    </source>
</evidence>
<protein>
    <submittedName>
        <fullName evidence="2">CAMK protein kinase Ppk27</fullName>
    </submittedName>
</protein>
<dbReference type="EMBL" id="KE546996">
    <property type="protein sequence ID" value="EPY49424.1"/>
    <property type="molecule type" value="Genomic_DNA"/>
</dbReference>
<dbReference type="GO" id="GO:0005634">
    <property type="term" value="C:nucleus"/>
    <property type="evidence" value="ECO:0007669"/>
    <property type="project" value="TreeGrafter"/>
</dbReference>
<sequence length="415" mass="47907">MNQNKNFLGKIDQNQQRLGEKPKLLRSINSLNTSTRNLSKETSIGESKVQGDKSASSCSHVFEPKQFWEVASVLHPSNQKTFYSLPVGSETGFVYKIDLQSELNWILTKQLSSGLNREVFLVTNSKTSSIGHLVIKKLSCVSKSQRLASYAFKGFQQEIRVLCSLRHRGIVHLINYYLSPLNGFLAESFYEGGDLYECTKYFYTDFSPEFVGRIFAEIVHAVAYLHDQLLVHRDLKLENILLTKKYEDLREVKGLQFYQLPLIKVSDFEFSKFVDKESHIVQSECGSQEYSAPEIYMGLAHDGFKADCWSLGILLFSMIEGRLPFDAIPPFEDPPDIRIKRYVQRLVRLTYNWIRCKPPKKQEHELSDNSASYSLDLWIEARDLVQSLLVHRDHRPYSQEILKNSWIRNSFSCNS</sequence>
<dbReference type="STRING" id="653667.S9VTF9"/>
<dbReference type="RefSeq" id="XP_013025757.1">
    <property type="nucleotide sequence ID" value="XM_013170303.1"/>
</dbReference>
<dbReference type="SMART" id="SM00220">
    <property type="entry name" value="S_TKc"/>
    <property type="match status" value="1"/>
</dbReference>
<keyword evidence="2" id="KW-0808">Transferase</keyword>
<keyword evidence="3" id="KW-1185">Reference proteome</keyword>
<keyword evidence="2" id="KW-0418">Kinase</keyword>
<dbReference type="eggNOG" id="KOG0586">
    <property type="taxonomic scope" value="Eukaryota"/>
</dbReference>
<dbReference type="GO" id="GO:0005524">
    <property type="term" value="F:ATP binding"/>
    <property type="evidence" value="ECO:0007669"/>
    <property type="project" value="InterPro"/>
</dbReference>
<organism evidence="2 3">
    <name type="scientific">Schizosaccharomyces cryophilus (strain OY26 / ATCC MYA-4695 / CBS 11777 / NBRC 106824 / NRRL Y48691)</name>
    <name type="common">Fission yeast</name>
    <dbReference type="NCBI Taxonomy" id="653667"/>
    <lineage>
        <taxon>Eukaryota</taxon>
        <taxon>Fungi</taxon>
        <taxon>Dikarya</taxon>
        <taxon>Ascomycota</taxon>
        <taxon>Taphrinomycotina</taxon>
        <taxon>Schizosaccharomycetes</taxon>
        <taxon>Schizosaccharomycetales</taxon>
        <taxon>Schizosaccharomycetaceae</taxon>
        <taxon>Schizosaccharomyces</taxon>
    </lineage>
</organism>
<dbReference type="AlphaFoldDB" id="S9VTF9"/>
<accession>S9VTF9</accession>
<dbReference type="OrthoDB" id="410920at2759"/>
<evidence type="ECO:0000259" key="1">
    <source>
        <dbReference type="PROSITE" id="PS50011"/>
    </source>
</evidence>
<dbReference type="HOGENOM" id="CLU_662503_0_0_1"/>
<dbReference type="InterPro" id="IPR000719">
    <property type="entry name" value="Prot_kinase_dom"/>
</dbReference>
<dbReference type="GO" id="GO:0005737">
    <property type="term" value="C:cytoplasm"/>
    <property type="evidence" value="ECO:0007669"/>
    <property type="project" value="TreeGrafter"/>
</dbReference>
<dbReference type="SUPFAM" id="SSF56112">
    <property type="entry name" value="Protein kinase-like (PK-like)"/>
    <property type="match status" value="1"/>
</dbReference>
<reference evidence="2 3" key="1">
    <citation type="journal article" date="2011" name="Science">
        <title>Comparative functional genomics of the fission yeasts.</title>
        <authorList>
            <person name="Rhind N."/>
            <person name="Chen Z."/>
            <person name="Yassour M."/>
            <person name="Thompson D.A."/>
            <person name="Haas B.J."/>
            <person name="Habib N."/>
            <person name="Wapinski I."/>
            <person name="Roy S."/>
            <person name="Lin M.F."/>
            <person name="Heiman D.I."/>
            <person name="Young S.K."/>
            <person name="Furuya K."/>
            <person name="Guo Y."/>
            <person name="Pidoux A."/>
            <person name="Chen H.M."/>
            <person name="Robbertse B."/>
            <person name="Goldberg J.M."/>
            <person name="Aoki K."/>
            <person name="Bayne E.H."/>
            <person name="Berlin A.M."/>
            <person name="Desjardins C.A."/>
            <person name="Dobbs E."/>
            <person name="Dukaj L."/>
            <person name="Fan L."/>
            <person name="FitzGerald M.G."/>
            <person name="French C."/>
            <person name="Gujja S."/>
            <person name="Hansen K."/>
            <person name="Keifenheim D."/>
            <person name="Levin J.Z."/>
            <person name="Mosher R.A."/>
            <person name="Mueller C.A."/>
            <person name="Pfiffner J."/>
            <person name="Priest M."/>
            <person name="Russ C."/>
            <person name="Smialowska A."/>
            <person name="Swoboda P."/>
            <person name="Sykes S.M."/>
            <person name="Vaughn M."/>
            <person name="Vengrova S."/>
            <person name="Yoder R."/>
            <person name="Zeng Q."/>
            <person name="Allshire R."/>
            <person name="Baulcombe D."/>
            <person name="Birren B.W."/>
            <person name="Brown W."/>
            <person name="Ekwall K."/>
            <person name="Kellis M."/>
            <person name="Leatherwood J."/>
            <person name="Levin H."/>
            <person name="Margalit H."/>
            <person name="Martienssen R."/>
            <person name="Nieduszynski C.A."/>
            <person name="Spatafora J.W."/>
            <person name="Friedman N."/>
            <person name="Dalgaard J.Z."/>
            <person name="Baumann P."/>
            <person name="Niki H."/>
            <person name="Regev A."/>
            <person name="Nusbaum C."/>
        </authorList>
    </citation>
    <scope>NUCLEOTIDE SEQUENCE [LARGE SCALE GENOMIC DNA]</scope>
    <source>
        <strain evidence="3">OY26 / ATCC MYA-4695 / CBS 11777 / NBRC 106824 / NRRL Y48691</strain>
    </source>
</reference>
<dbReference type="Pfam" id="PF00069">
    <property type="entry name" value="Pkinase"/>
    <property type="match status" value="1"/>
</dbReference>
<dbReference type="InterPro" id="IPR011009">
    <property type="entry name" value="Kinase-like_dom_sf"/>
</dbReference>